<comment type="caution">
    <text evidence="2">The sequence shown here is derived from an EMBL/GenBank/DDBJ whole genome shotgun (WGS) entry which is preliminary data.</text>
</comment>
<feature type="signal peptide" evidence="1">
    <location>
        <begin position="1"/>
        <end position="18"/>
    </location>
</feature>
<dbReference type="EMBL" id="AHBZ03000021">
    <property type="protein sequence ID" value="KAF7769725.1"/>
    <property type="molecule type" value="Genomic_DNA"/>
</dbReference>
<reference evidence="2" key="1">
    <citation type="journal article" date="2012" name="J. Bacteriol.">
        <title>Genome sequences of type strains of seven species of the marine bacterium Pseudoalteromonas.</title>
        <authorList>
            <person name="Xie B.B."/>
            <person name="Shu Y.L."/>
            <person name="Qin Q.L."/>
            <person name="Rong J.C."/>
            <person name="Zhang X.Y."/>
            <person name="Chen X.L."/>
            <person name="Shi M."/>
            <person name="He H.L."/>
            <person name="Zhou B.C."/>
            <person name="Zhang Y.Z."/>
        </authorList>
    </citation>
    <scope>NUCLEOTIDE SEQUENCE</scope>
    <source>
        <strain evidence="2">DSM 8771</strain>
    </source>
</reference>
<keyword evidence="1" id="KW-0732">Signal</keyword>
<dbReference type="AlphaFoldDB" id="A0AAD4AHJ1"/>
<name>A0AAD4AHJ1_9GAMM</name>
<evidence type="ECO:0000313" key="3">
    <source>
        <dbReference type="Proteomes" id="UP000016487"/>
    </source>
</evidence>
<evidence type="ECO:0000256" key="1">
    <source>
        <dbReference type="SAM" id="SignalP"/>
    </source>
</evidence>
<accession>A0AAD4AHJ1</accession>
<reference evidence="2" key="2">
    <citation type="submission" date="2015-03" db="EMBL/GenBank/DDBJ databases">
        <title>Genome sequence of Pseudoalteromonas citrea.</title>
        <authorList>
            <person name="Xie B.-B."/>
            <person name="Rong J.-C."/>
            <person name="Qin Q.-L."/>
            <person name="Zhang Y.-Z."/>
        </authorList>
    </citation>
    <scope>NUCLEOTIDE SEQUENCE</scope>
    <source>
        <strain evidence="2">DSM 8771</strain>
    </source>
</reference>
<evidence type="ECO:0000313" key="2">
    <source>
        <dbReference type="EMBL" id="KAF7769725.1"/>
    </source>
</evidence>
<sequence length="163" mass="19346">MKYLICFFSMFLSFFTYADMSEQTLKDYLTIQYHNSIKAYDIKLEKCQKTEVVITPDDVKHISDDWSVLGTVFSYHYAKVQDLCSHNELERFTVLSAKLQALEGSDQLLLEQYNQLIMAIPLAYERTKADYFVLPEDIRERFSNLEKLKRPFNLMKTMNKFNF</sequence>
<feature type="chain" id="PRO_5041972736" evidence="1">
    <location>
        <begin position="19"/>
        <end position="163"/>
    </location>
</feature>
<proteinExistence type="predicted"/>
<dbReference type="RefSeq" id="WP_010363866.1">
    <property type="nucleotide sequence ID" value="NZ_AHBZ03000021.1"/>
</dbReference>
<dbReference type="Proteomes" id="UP000016487">
    <property type="component" value="Unassembled WGS sequence"/>
</dbReference>
<gene>
    <name evidence="2" type="ORF">PCIT_a2616</name>
</gene>
<protein>
    <submittedName>
        <fullName evidence="2">Uncharacterized protein</fullName>
    </submittedName>
</protein>
<organism evidence="2 3">
    <name type="scientific">Pseudoalteromonas citrea</name>
    <dbReference type="NCBI Taxonomy" id="43655"/>
    <lineage>
        <taxon>Bacteria</taxon>
        <taxon>Pseudomonadati</taxon>
        <taxon>Pseudomonadota</taxon>
        <taxon>Gammaproteobacteria</taxon>
        <taxon>Alteromonadales</taxon>
        <taxon>Pseudoalteromonadaceae</taxon>
        <taxon>Pseudoalteromonas</taxon>
    </lineage>
</organism>